<feature type="transmembrane region" description="Helical" evidence="8">
    <location>
        <begin position="295"/>
        <end position="313"/>
    </location>
</feature>
<feature type="transmembrane region" description="Helical" evidence="8">
    <location>
        <begin position="375"/>
        <end position="393"/>
    </location>
</feature>
<evidence type="ECO:0000256" key="8">
    <source>
        <dbReference type="SAM" id="Phobius"/>
    </source>
</evidence>
<keyword evidence="4 10" id="KW-0378">Hydrolase</keyword>
<dbReference type="SUPFAM" id="SSF144091">
    <property type="entry name" value="Rhomboid-like"/>
    <property type="match status" value="1"/>
</dbReference>
<dbReference type="EMBL" id="CP002394">
    <property type="protein sequence ID" value="ADU29922.1"/>
    <property type="molecule type" value="Genomic_DNA"/>
</dbReference>
<dbReference type="GO" id="GO:0006508">
    <property type="term" value="P:proteolysis"/>
    <property type="evidence" value="ECO:0007669"/>
    <property type="project" value="UniProtKB-KW"/>
</dbReference>
<evidence type="ECO:0000256" key="3">
    <source>
        <dbReference type="ARBA" id="ARBA00022692"/>
    </source>
</evidence>
<feature type="repeat" description="TPR" evidence="7">
    <location>
        <begin position="476"/>
        <end position="509"/>
    </location>
</feature>
<dbReference type="MEROPS" id="S54.014"/>
<evidence type="ECO:0000313" key="10">
    <source>
        <dbReference type="EMBL" id="ADU29922.1"/>
    </source>
</evidence>
<organism evidence="10 11">
    <name type="scientific">Evansella cellulosilytica (strain ATCC 21833 / DSM 2522 / FERM P-1141 / JCM 9156 / N-4)</name>
    <name type="common">Bacillus cellulosilyticus</name>
    <dbReference type="NCBI Taxonomy" id="649639"/>
    <lineage>
        <taxon>Bacteria</taxon>
        <taxon>Bacillati</taxon>
        <taxon>Bacillota</taxon>
        <taxon>Bacilli</taxon>
        <taxon>Bacillales</taxon>
        <taxon>Bacillaceae</taxon>
        <taxon>Evansella</taxon>
    </lineage>
</organism>
<dbReference type="Gene3D" id="1.25.40.10">
    <property type="entry name" value="Tetratricopeptide repeat domain"/>
    <property type="match status" value="1"/>
</dbReference>
<keyword evidence="3 8" id="KW-0812">Transmembrane</keyword>
<dbReference type="AlphaFoldDB" id="E6TWX2"/>
<dbReference type="InterPro" id="IPR050925">
    <property type="entry name" value="Rhomboid_protease_S54"/>
</dbReference>
<keyword evidence="5 8" id="KW-1133">Transmembrane helix</keyword>
<feature type="repeat" description="TPR" evidence="7">
    <location>
        <begin position="402"/>
        <end position="435"/>
    </location>
</feature>
<keyword evidence="6 8" id="KW-0472">Membrane</keyword>
<feature type="repeat" description="TPR" evidence="7">
    <location>
        <begin position="441"/>
        <end position="474"/>
    </location>
</feature>
<dbReference type="GO" id="GO:0004252">
    <property type="term" value="F:serine-type endopeptidase activity"/>
    <property type="evidence" value="ECO:0007669"/>
    <property type="project" value="InterPro"/>
</dbReference>
<dbReference type="eggNOG" id="COG0705">
    <property type="taxonomic scope" value="Bacteria"/>
</dbReference>
<feature type="transmembrane region" description="Helical" evidence="8">
    <location>
        <begin position="350"/>
        <end position="368"/>
    </location>
</feature>
<feature type="transmembrane region" description="Helical" evidence="8">
    <location>
        <begin position="325"/>
        <end position="344"/>
    </location>
</feature>
<dbReference type="InterPro" id="IPR011990">
    <property type="entry name" value="TPR-like_helical_dom_sf"/>
</dbReference>
<comment type="subcellular location">
    <subcellularLocation>
        <location evidence="1">Membrane</location>
        <topology evidence="1">Multi-pass membrane protein</topology>
    </subcellularLocation>
</comment>
<dbReference type="OrthoDB" id="9813074at2"/>
<dbReference type="InterPro" id="IPR022764">
    <property type="entry name" value="Peptidase_S54_rhomboid_dom"/>
</dbReference>
<reference evidence="10 11" key="1">
    <citation type="submission" date="2010-12" db="EMBL/GenBank/DDBJ databases">
        <title>Complete sequence of Bacillus cellulosilyticus DSM 2522.</title>
        <authorList>
            <consortium name="US DOE Joint Genome Institute"/>
            <person name="Lucas S."/>
            <person name="Copeland A."/>
            <person name="Lapidus A."/>
            <person name="Cheng J.-F."/>
            <person name="Bruce D."/>
            <person name="Goodwin L."/>
            <person name="Pitluck S."/>
            <person name="Chertkov O."/>
            <person name="Detter J.C."/>
            <person name="Han C."/>
            <person name="Tapia R."/>
            <person name="Land M."/>
            <person name="Hauser L."/>
            <person name="Jeffries C."/>
            <person name="Kyrpides N."/>
            <person name="Ivanova N."/>
            <person name="Mikhailova N."/>
            <person name="Brumm P."/>
            <person name="Mead D."/>
            <person name="Woyke T."/>
        </authorList>
    </citation>
    <scope>NUCLEOTIDE SEQUENCE [LARGE SCALE GENOMIC DNA]</scope>
    <source>
        <strain evidence="11">ATCC 21833 / DSM 2522 / FERM P-1141 / JCM 9156 / N-4</strain>
    </source>
</reference>
<gene>
    <name evidence="10" type="ordered locus">Bcell_1659</name>
</gene>
<evidence type="ECO:0000259" key="9">
    <source>
        <dbReference type="Pfam" id="PF01694"/>
    </source>
</evidence>
<dbReference type="SMART" id="SM00028">
    <property type="entry name" value="TPR"/>
    <property type="match status" value="3"/>
</dbReference>
<feature type="transmembrane region" description="Helical" evidence="8">
    <location>
        <begin position="181"/>
        <end position="204"/>
    </location>
</feature>
<name>E6TWX2_EVAC2</name>
<evidence type="ECO:0000256" key="7">
    <source>
        <dbReference type="PROSITE-ProRule" id="PRU00339"/>
    </source>
</evidence>
<evidence type="ECO:0000256" key="1">
    <source>
        <dbReference type="ARBA" id="ARBA00004141"/>
    </source>
</evidence>
<dbReference type="SUPFAM" id="SSF48452">
    <property type="entry name" value="TPR-like"/>
    <property type="match status" value="1"/>
</dbReference>
<dbReference type="KEGG" id="bco:Bcell_1659"/>
<dbReference type="Pfam" id="PF13181">
    <property type="entry name" value="TPR_8"/>
    <property type="match status" value="3"/>
</dbReference>
<dbReference type="Gene3D" id="1.20.1540.10">
    <property type="entry name" value="Rhomboid-like"/>
    <property type="match status" value="1"/>
</dbReference>
<accession>E6TWX2</accession>
<keyword evidence="11" id="KW-1185">Reference proteome</keyword>
<keyword evidence="7" id="KW-0802">TPR repeat</keyword>
<dbReference type="STRING" id="649639.Bcell_1659"/>
<dbReference type="Pfam" id="PF01694">
    <property type="entry name" value="Rhomboid"/>
    <property type="match status" value="1"/>
</dbReference>
<sequence>MNLLTVQLRFWEILHHLVNKEGMRVVHISEKGEEVWLEDDRTEPFQIIRIGYKDFDWSKELRHDISETYDKAKTIRGQLKLRSANVINVVLSPYAPVDSYEHLVDQALPLTAGGKQQQRTILLTLQNMNEKLFPLATEWKLKETPSFTFVNELIDIEGEIRALRYAVMQASENQVEKDRKVFFYGKPIVTFILLATILIMYAIVEYNGSSMSTETLISFGAKFNPLILQGEWWRFFSAMFLHIGFFHLMMNSLALFYLGSAVERIYGTGRFLIIYLIAGLVGSIASFALNEQVSAGASGAIFGCFGALLYFGIKHKRLFFRTMGMNVIVILSINLAFGFIVPMIDNGAHIGGLIGGFAASAIVSLPRNKNVKSQIIAIFVTIIAFLSLLSYGYNQPLTTQSYIVYYQIGREYIEENNLFEAKQYFEKIVEGNKEEAEPILDETYFSLGYLHARLGEVEEAKHYFHQFLENAPPGSDEAHYNLSLLYYQDGIYDSAYLHILKAIELKPDQSNYLELQEELANFIE</sequence>
<dbReference type="PANTHER" id="PTHR43731">
    <property type="entry name" value="RHOMBOID PROTEASE"/>
    <property type="match status" value="1"/>
</dbReference>
<dbReference type="HOGENOM" id="CLU_040141_0_0_9"/>
<evidence type="ECO:0000256" key="6">
    <source>
        <dbReference type="ARBA" id="ARBA00023136"/>
    </source>
</evidence>
<evidence type="ECO:0000256" key="4">
    <source>
        <dbReference type="ARBA" id="ARBA00022801"/>
    </source>
</evidence>
<dbReference type="Proteomes" id="UP000001401">
    <property type="component" value="Chromosome"/>
</dbReference>
<dbReference type="PANTHER" id="PTHR43731:SF14">
    <property type="entry name" value="PRESENILIN-ASSOCIATED RHOMBOID-LIKE PROTEIN, MITOCHONDRIAL"/>
    <property type="match status" value="1"/>
</dbReference>
<feature type="domain" description="Peptidase S54 rhomboid" evidence="9">
    <location>
        <begin position="230"/>
        <end position="364"/>
    </location>
</feature>
<feature type="transmembrane region" description="Helical" evidence="8">
    <location>
        <begin position="232"/>
        <end position="259"/>
    </location>
</feature>
<proteinExistence type="inferred from homology"/>
<dbReference type="InterPro" id="IPR035952">
    <property type="entry name" value="Rhomboid-like_sf"/>
</dbReference>
<evidence type="ECO:0000256" key="5">
    <source>
        <dbReference type="ARBA" id="ARBA00022989"/>
    </source>
</evidence>
<dbReference type="EC" id="3.4.21.105" evidence="10"/>
<dbReference type="InterPro" id="IPR019734">
    <property type="entry name" value="TPR_rpt"/>
</dbReference>
<dbReference type="RefSeq" id="WP_013488259.1">
    <property type="nucleotide sequence ID" value="NC_014829.1"/>
</dbReference>
<feature type="transmembrane region" description="Helical" evidence="8">
    <location>
        <begin position="271"/>
        <end position="289"/>
    </location>
</feature>
<dbReference type="PROSITE" id="PS50005">
    <property type="entry name" value="TPR"/>
    <property type="match status" value="3"/>
</dbReference>
<keyword evidence="10" id="KW-0645">Protease</keyword>
<evidence type="ECO:0000256" key="2">
    <source>
        <dbReference type="ARBA" id="ARBA00009045"/>
    </source>
</evidence>
<comment type="similarity">
    <text evidence="2">Belongs to the peptidase S54 family.</text>
</comment>
<dbReference type="GO" id="GO:0016020">
    <property type="term" value="C:membrane"/>
    <property type="evidence" value="ECO:0007669"/>
    <property type="project" value="UniProtKB-SubCell"/>
</dbReference>
<protein>
    <submittedName>
        <fullName evidence="10">Rhomboid protease</fullName>
        <ecNumber evidence="10">3.4.21.105</ecNumber>
    </submittedName>
</protein>
<evidence type="ECO:0000313" key="11">
    <source>
        <dbReference type="Proteomes" id="UP000001401"/>
    </source>
</evidence>